<dbReference type="AlphaFoldDB" id="A0A951PR66"/>
<proteinExistence type="predicted"/>
<reference evidence="1" key="1">
    <citation type="submission" date="2021-05" db="EMBL/GenBank/DDBJ databases">
        <authorList>
            <person name="Pietrasiak N."/>
            <person name="Ward R."/>
            <person name="Stajich J.E."/>
            <person name="Kurbessoian T."/>
        </authorList>
    </citation>
    <scope>NUCLEOTIDE SEQUENCE</scope>
    <source>
        <strain evidence="1">CPER-KK1</strain>
    </source>
</reference>
<gene>
    <name evidence="1" type="ORF">KME25_30690</name>
</gene>
<evidence type="ECO:0000313" key="1">
    <source>
        <dbReference type="EMBL" id="MBW4548740.1"/>
    </source>
</evidence>
<comment type="caution">
    <text evidence="1">The sequence shown here is derived from an EMBL/GenBank/DDBJ whole genome shotgun (WGS) entry which is preliminary data.</text>
</comment>
<dbReference type="EMBL" id="JAHHIF010000070">
    <property type="protein sequence ID" value="MBW4548740.1"/>
    <property type="molecule type" value="Genomic_DNA"/>
</dbReference>
<name>A0A951PR66_9CYAN</name>
<evidence type="ECO:0000313" key="2">
    <source>
        <dbReference type="Proteomes" id="UP000753908"/>
    </source>
</evidence>
<accession>A0A951PR66</accession>
<reference evidence="1" key="2">
    <citation type="journal article" date="2022" name="Microbiol. Resour. Announc.">
        <title>Metagenome Sequencing to Explore Phylogenomics of Terrestrial Cyanobacteria.</title>
        <authorList>
            <person name="Ward R.D."/>
            <person name="Stajich J.E."/>
            <person name="Johansen J.R."/>
            <person name="Huntemann M."/>
            <person name="Clum A."/>
            <person name="Foster B."/>
            <person name="Foster B."/>
            <person name="Roux S."/>
            <person name="Palaniappan K."/>
            <person name="Varghese N."/>
            <person name="Mukherjee S."/>
            <person name="Reddy T.B.K."/>
            <person name="Daum C."/>
            <person name="Copeland A."/>
            <person name="Chen I.A."/>
            <person name="Ivanova N.N."/>
            <person name="Kyrpides N.C."/>
            <person name="Shapiro N."/>
            <person name="Eloe-Fadrosh E.A."/>
            <person name="Pietrasiak N."/>
        </authorList>
    </citation>
    <scope>NUCLEOTIDE SEQUENCE</scope>
    <source>
        <strain evidence="1">CPER-KK1</strain>
    </source>
</reference>
<sequence>MPQLPPTPVDIASEMAKVLKSTIIAACPRVGKGVVVSKAIAFLQQLYPDLEIWLIDPKDEPSELHYWLAIDPDKRCHFDLRPYDADIEKATQTFEAFLIRFNGSASSRKLLIIDEFVMLNQKCDSSFMTRLKDFLVGICSSGELSPDQALGRFVWVITQSPFTKDLGFKTRAAISTFQRVFLLNTASIQLYAIALSAGFIPNQPEKEIIEMLSVTGRVFYYSRSNSWHPVPNYELALPPQTQTQSSTLTIELVQSSGESEQVVDETVNDLKVSDDLGEPLKTIWLYAKKKGEVIKASEVQRDNSTLKSVPTKKIRQYFGLLFDLGYGELEGEGDRLGFRAY</sequence>
<dbReference type="Proteomes" id="UP000753908">
    <property type="component" value="Unassembled WGS sequence"/>
</dbReference>
<protein>
    <submittedName>
        <fullName evidence="1">Uncharacterized protein</fullName>
    </submittedName>
</protein>
<organism evidence="1 2">
    <name type="scientific">Symplocastrum torsivum CPER-KK1</name>
    <dbReference type="NCBI Taxonomy" id="450513"/>
    <lineage>
        <taxon>Bacteria</taxon>
        <taxon>Bacillati</taxon>
        <taxon>Cyanobacteriota</taxon>
        <taxon>Cyanophyceae</taxon>
        <taxon>Oscillatoriophycideae</taxon>
        <taxon>Oscillatoriales</taxon>
        <taxon>Microcoleaceae</taxon>
        <taxon>Symplocastrum</taxon>
    </lineage>
</organism>